<protein>
    <submittedName>
        <fullName evidence="2">TolB-like 6-bladed beta-propeller domain-containing protein</fullName>
    </submittedName>
</protein>
<sequence length="340" mass="39271">MKIIPFFLFLFCLLSCNSVNSDIRFVDLSNSIILQAPEQILEFEDKYPTSIKVVDSLLFVIYVKADTCIDVFNLYTKQKISSLGPVGHGDGDLINPNFILSIDKSGILLDEGNLKRILEIKCGSDSMWLQEYITYPDPIFISSETNLSENFIVGRKIDAIDGKMFFVYNRATDEVFEVDSSFELEETVSDYNYTYAPTITFNEQQNRIIAGMYFFDMIHVFDLEGKHINSFNFSEKSIPSVNKNTKMLALENGYSGFIRCFPTEKYCYLLRMTVSSRKEDTEKMLIQIDWNGNLINSYKFADNVSGQFCIDEYSHKIYIIRNGWSVDRGEFFEVVSYNLR</sequence>
<name>A0A9X2NP08_9BACE</name>
<keyword evidence="3" id="KW-1185">Reference proteome</keyword>
<feature type="signal peptide" evidence="1">
    <location>
        <begin position="1"/>
        <end position="21"/>
    </location>
</feature>
<dbReference type="AlphaFoldDB" id="A0A9X2NP08"/>
<dbReference type="RefSeq" id="WP_257930761.1">
    <property type="nucleotide sequence ID" value="NZ_JAMZED010000005.1"/>
</dbReference>
<dbReference type="Proteomes" id="UP001143192">
    <property type="component" value="Unassembled WGS sequence"/>
</dbReference>
<evidence type="ECO:0000256" key="1">
    <source>
        <dbReference type="SAM" id="SignalP"/>
    </source>
</evidence>
<gene>
    <name evidence="2" type="ORF">M1B79_03445</name>
</gene>
<evidence type="ECO:0000313" key="3">
    <source>
        <dbReference type="Proteomes" id="UP001143192"/>
    </source>
</evidence>
<comment type="caution">
    <text evidence="2">The sequence shown here is derived from an EMBL/GenBank/DDBJ whole genome shotgun (WGS) entry which is preliminary data.</text>
</comment>
<keyword evidence="1" id="KW-0732">Signal</keyword>
<reference evidence="2" key="1">
    <citation type="journal article" date="2022" name="Arch. Microbiol.">
        <title>Bacteroides muris sp. nov. isolated from the cecum of wild-derived house mice.</title>
        <authorList>
            <person name="Fokt H."/>
            <person name="Unni R."/>
            <person name="Repnik U."/>
            <person name="Schmitz R.A."/>
            <person name="Bramkamp M."/>
            <person name="Baines J.F."/>
            <person name="Unterweger D."/>
        </authorList>
    </citation>
    <scope>NUCLEOTIDE SEQUENCE</scope>
    <source>
        <strain evidence="2">KH365_2</strain>
    </source>
</reference>
<dbReference type="EMBL" id="JAMZED010000005">
    <property type="protein sequence ID" value="MCR6503753.1"/>
    <property type="molecule type" value="Genomic_DNA"/>
</dbReference>
<proteinExistence type="predicted"/>
<feature type="chain" id="PRO_5040806154" evidence="1">
    <location>
        <begin position="22"/>
        <end position="340"/>
    </location>
</feature>
<dbReference type="Pfam" id="PF15869">
    <property type="entry name" value="TolB_like"/>
    <property type="match status" value="1"/>
</dbReference>
<accession>A0A9X2NP08</accession>
<organism evidence="2 3">
    <name type="scientific">Bacteroides muris</name>
    <name type="common">ex Fokt et al. 2023</name>
    <dbReference type="NCBI Taxonomy" id="2937417"/>
    <lineage>
        <taxon>Bacteria</taxon>
        <taxon>Pseudomonadati</taxon>
        <taxon>Bacteroidota</taxon>
        <taxon>Bacteroidia</taxon>
        <taxon>Bacteroidales</taxon>
        <taxon>Bacteroidaceae</taxon>
        <taxon>Bacteroides</taxon>
    </lineage>
</organism>
<dbReference type="SUPFAM" id="SSF63825">
    <property type="entry name" value="YWTD domain"/>
    <property type="match status" value="1"/>
</dbReference>
<evidence type="ECO:0000313" key="2">
    <source>
        <dbReference type="EMBL" id="MCR6503753.1"/>
    </source>
</evidence>
<reference evidence="2" key="2">
    <citation type="submission" date="2022-04" db="EMBL/GenBank/DDBJ databases">
        <authorList>
            <person name="Fokt H."/>
            <person name="Baines J."/>
        </authorList>
    </citation>
    <scope>NUCLEOTIDE SEQUENCE</scope>
    <source>
        <strain evidence="2">KH365_2</strain>
    </source>
</reference>